<keyword evidence="1" id="KW-0472">Membrane</keyword>
<evidence type="ECO:0000313" key="3">
    <source>
        <dbReference type="Proteomes" id="UP000193827"/>
    </source>
</evidence>
<feature type="transmembrane region" description="Helical" evidence="1">
    <location>
        <begin position="15"/>
        <end position="38"/>
    </location>
</feature>
<organism evidence="2 3">
    <name type="scientific">Roseovarius litorisediminis</name>
    <dbReference type="NCBI Taxonomy" id="1312363"/>
    <lineage>
        <taxon>Bacteria</taxon>
        <taxon>Pseudomonadati</taxon>
        <taxon>Pseudomonadota</taxon>
        <taxon>Alphaproteobacteria</taxon>
        <taxon>Rhodobacterales</taxon>
        <taxon>Roseobacteraceae</taxon>
        <taxon>Roseovarius</taxon>
    </lineage>
</organism>
<accession>A0A1Y5SXP7</accession>
<sequence>MTRDELNRELRAHSATWQAVVVVYGLIVGTLVFSAMAIV</sequence>
<dbReference type="AlphaFoldDB" id="A0A1Y5SXP7"/>
<keyword evidence="3" id="KW-1185">Reference proteome</keyword>
<dbReference type="EMBL" id="FWFL01000006">
    <property type="protein sequence ID" value="SLN51094.1"/>
    <property type="molecule type" value="Genomic_DNA"/>
</dbReference>
<reference evidence="2 3" key="1">
    <citation type="submission" date="2017-03" db="EMBL/GenBank/DDBJ databases">
        <authorList>
            <person name="Afonso C.L."/>
            <person name="Miller P.J."/>
            <person name="Scott M.A."/>
            <person name="Spackman E."/>
            <person name="Goraichik I."/>
            <person name="Dimitrov K.M."/>
            <person name="Suarez D.L."/>
            <person name="Swayne D.E."/>
        </authorList>
    </citation>
    <scope>NUCLEOTIDE SEQUENCE [LARGE SCALE GENOMIC DNA]</scope>
    <source>
        <strain evidence="2 3">CECT 8287</strain>
    </source>
</reference>
<gene>
    <name evidence="2" type="ORF">PEL8287_02681</name>
</gene>
<protein>
    <submittedName>
        <fullName evidence="2">Uncharacterized protein</fullName>
    </submittedName>
</protein>
<keyword evidence="1" id="KW-1133">Transmembrane helix</keyword>
<name>A0A1Y5SXP7_9RHOB</name>
<keyword evidence="1" id="KW-0812">Transmembrane</keyword>
<dbReference type="Proteomes" id="UP000193827">
    <property type="component" value="Unassembled WGS sequence"/>
</dbReference>
<evidence type="ECO:0000256" key="1">
    <source>
        <dbReference type="SAM" id="Phobius"/>
    </source>
</evidence>
<evidence type="ECO:0000313" key="2">
    <source>
        <dbReference type="EMBL" id="SLN51094.1"/>
    </source>
</evidence>
<proteinExistence type="predicted"/>